<dbReference type="GO" id="GO:0005524">
    <property type="term" value="F:ATP binding"/>
    <property type="evidence" value="ECO:0007669"/>
    <property type="project" value="UniProtKB-KW"/>
</dbReference>
<keyword evidence="7" id="KW-1185">Reference proteome</keyword>
<keyword evidence="1" id="KW-0547">Nucleotide-binding</keyword>
<name>A0A7Y9J3B4_9ACTN</name>
<evidence type="ECO:0000256" key="1">
    <source>
        <dbReference type="ARBA" id="ARBA00022741"/>
    </source>
</evidence>
<dbReference type="PROSITE" id="PS50045">
    <property type="entry name" value="SIGMA54_INTERACT_4"/>
    <property type="match status" value="1"/>
</dbReference>
<dbReference type="PANTHER" id="PTHR32071">
    <property type="entry name" value="TRANSCRIPTIONAL REGULATORY PROTEIN"/>
    <property type="match status" value="1"/>
</dbReference>
<protein>
    <submittedName>
        <fullName evidence="6">Transcriptional regulator of acetoin/glycerol metabolism</fullName>
    </submittedName>
</protein>
<gene>
    <name evidence="6" type="ORF">BJ968_004786</name>
</gene>
<dbReference type="SUPFAM" id="SSF46689">
    <property type="entry name" value="Homeodomain-like"/>
    <property type="match status" value="1"/>
</dbReference>
<comment type="caution">
    <text evidence="6">The sequence shown here is derived from an EMBL/GenBank/DDBJ whole genome shotgun (WGS) entry which is preliminary data.</text>
</comment>
<dbReference type="Pfam" id="PF00158">
    <property type="entry name" value="Sigma54_activat"/>
    <property type="match status" value="1"/>
</dbReference>
<dbReference type="Pfam" id="PF25601">
    <property type="entry name" value="AAA_lid_14"/>
    <property type="match status" value="1"/>
</dbReference>
<evidence type="ECO:0000313" key="6">
    <source>
        <dbReference type="EMBL" id="NYD25177.1"/>
    </source>
</evidence>
<dbReference type="Gene3D" id="1.10.10.60">
    <property type="entry name" value="Homeodomain-like"/>
    <property type="match status" value="1"/>
</dbReference>
<keyword evidence="2" id="KW-0067">ATP-binding</keyword>
<reference evidence="6 7" key="1">
    <citation type="submission" date="2020-07" db="EMBL/GenBank/DDBJ databases">
        <title>Sequencing the genomes of 1000 actinobacteria strains.</title>
        <authorList>
            <person name="Klenk H.-P."/>
        </authorList>
    </citation>
    <scope>NUCLEOTIDE SEQUENCE [LARGE SCALE GENOMIC DNA]</scope>
    <source>
        <strain evidence="6 7">DSM 7487</strain>
    </source>
</reference>
<evidence type="ECO:0000259" key="5">
    <source>
        <dbReference type="PROSITE" id="PS50045"/>
    </source>
</evidence>
<dbReference type="Gene3D" id="1.10.8.60">
    <property type="match status" value="1"/>
</dbReference>
<dbReference type="InterPro" id="IPR002197">
    <property type="entry name" value="HTH_Fis"/>
</dbReference>
<dbReference type="InterPro" id="IPR029016">
    <property type="entry name" value="GAF-like_dom_sf"/>
</dbReference>
<evidence type="ECO:0000256" key="4">
    <source>
        <dbReference type="ARBA" id="ARBA00023163"/>
    </source>
</evidence>
<keyword evidence="3" id="KW-0805">Transcription regulation</keyword>
<dbReference type="InterPro" id="IPR009057">
    <property type="entry name" value="Homeodomain-like_sf"/>
</dbReference>
<dbReference type="EMBL" id="JACCBB010000002">
    <property type="protein sequence ID" value="NYD25177.1"/>
    <property type="molecule type" value="Genomic_DNA"/>
</dbReference>
<dbReference type="Gene3D" id="3.40.50.300">
    <property type="entry name" value="P-loop containing nucleotide triphosphate hydrolases"/>
    <property type="match status" value="1"/>
</dbReference>
<proteinExistence type="predicted"/>
<dbReference type="InterPro" id="IPR027417">
    <property type="entry name" value="P-loop_NTPase"/>
</dbReference>
<dbReference type="InterPro" id="IPR002078">
    <property type="entry name" value="Sigma_54_int"/>
</dbReference>
<organism evidence="6 7">
    <name type="scientific">Kineococcus aurantiacus</name>
    <dbReference type="NCBI Taxonomy" id="37633"/>
    <lineage>
        <taxon>Bacteria</taxon>
        <taxon>Bacillati</taxon>
        <taxon>Actinomycetota</taxon>
        <taxon>Actinomycetes</taxon>
        <taxon>Kineosporiales</taxon>
        <taxon>Kineosporiaceae</taxon>
        <taxon>Kineococcus</taxon>
    </lineage>
</organism>
<dbReference type="Gene3D" id="3.30.450.40">
    <property type="match status" value="1"/>
</dbReference>
<dbReference type="AlphaFoldDB" id="A0A7Y9J3B4"/>
<keyword evidence="4" id="KW-0804">Transcription</keyword>
<dbReference type="SMART" id="SM00382">
    <property type="entry name" value="AAA"/>
    <property type="match status" value="1"/>
</dbReference>
<evidence type="ECO:0000313" key="7">
    <source>
        <dbReference type="Proteomes" id="UP000521922"/>
    </source>
</evidence>
<dbReference type="Proteomes" id="UP000521922">
    <property type="component" value="Unassembled WGS sequence"/>
</dbReference>
<dbReference type="Pfam" id="PF02954">
    <property type="entry name" value="HTH_8"/>
    <property type="match status" value="1"/>
</dbReference>
<dbReference type="GO" id="GO:0006355">
    <property type="term" value="P:regulation of DNA-templated transcription"/>
    <property type="evidence" value="ECO:0007669"/>
    <property type="project" value="InterPro"/>
</dbReference>
<evidence type="ECO:0000256" key="2">
    <source>
        <dbReference type="ARBA" id="ARBA00022840"/>
    </source>
</evidence>
<dbReference type="GO" id="GO:0043565">
    <property type="term" value="F:sequence-specific DNA binding"/>
    <property type="evidence" value="ECO:0007669"/>
    <property type="project" value="InterPro"/>
</dbReference>
<sequence>MVSVATRPMSAPSALRYTDEIRDRFLNRVTDDLSSLRPVVARSWRRSRAAGVDGQTDRGYIEEGRVDERTTSVAAPHLRKLDEMASDIGGYVSLTSPNGALVKAPFLRDDSDFPPGYSLLEASCGSNGEGVALEEGRAVWLSPEEHFRDDMRGNWCFASLIRDPFHNRVRGVIGLTLPAARVGQLEPSATLLMLENVTSRIEHEIETLMSARERTLMREYLTTSRRRGAAAVIATDGKHSIMNANASASLEGADLSVIAGYTKGVMSTGHGLSAQVVLSGSGPATIDVAPVDLSASSYGAVAVIRLGTSVGAGQRACPAEPPAHEASLRERLHGQSMSFQRLIALTNTAIEQRRSVLILGEPGSGKSHLAEVIARARGGELHLDARHGDVCRRFEAARAAHREASGVLMLTHADELSTTRACDIAAQLRSGGDWTIVMTAGSPSDATRVLSDVTGPLEIPIAPLRRRREDIPLLANAIADEVGDRRLSRKVLSTLTDSDWPRNVTQLRQVVVDAAAHCRGIEITETDLPEGFHRVLTGGRLSRLEDAELVEIRSALREAGGNRRLAAEILEIGRSTLYRRMDYFRSRGFDI</sequence>
<accession>A0A7Y9J3B4</accession>
<dbReference type="SUPFAM" id="SSF52540">
    <property type="entry name" value="P-loop containing nucleoside triphosphate hydrolases"/>
    <property type="match status" value="1"/>
</dbReference>
<feature type="domain" description="Sigma-54 factor interaction" evidence="5">
    <location>
        <begin position="457"/>
        <end position="516"/>
    </location>
</feature>
<dbReference type="InterPro" id="IPR003593">
    <property type="entry name" value="AAA+_ATPase"/>
</dbReference>
<dbReference type="InterPro" id="IPR058031">
    <property type="entry name" value="AAA_lid_NorR"/>
</dbReference>
<evidence type="ECO:0000256" key="3">
    <source>
        <dbReference type="ARBA" id="ARBA00023015"/>
    </source>
</evidence>